<comment type="cofactor">
    <cofactor evidence="10">
        <name>Mg(2+)</name>
        <dbReference type="ChEBI" id="CHEBI:18420"/>
    </cofactor>
    <text evidence="10">Binds 1 Mg(2+) ion per subunit.</text>
</comment>
<dbReference type="GO" id="GO:0000166">
    <property type="term" value="F:nucleotide binding"/>
    <property type="evidence" value="ECO:0007669"/>
    <property type="project" value="UniProtKB-KW"/>
</dbReference>
<evidence type="ECO:0000256" key="2">
    <source>
        <dbReference type="ARBA" id="ARBA00011738"/>
    </source>
</evidence>
<comment type="catalytic activity">
    <reaction evidence="10">
        <text>ITP + H2O = IMP + diphosphate + H(+)</text>
        <dbReference type="Rhea" id="RHEA:29399"/>
        <dbReference type="ChEBI" id="CHEBI:15377"/>
        <dbReference type="ChEBI" id="CHEBI:15378"/>
        <dbReference type="ChEBI" id="CHEBI:33019"/>
        <dbReference type="ChEBI" id="CHEBI:58053"/>
        <dbReference type="ChEBI" id="CHEBI:61402"/>
        <dbReference type="EC" id="3.6.1.66"/>
    </reaction>
</comment>
<feature type="active site" description="Proton acceptor" evidence="10">
    <location>
        <position position="67"/>
    </location>
</feature>
<dbReference type="EMBL" id="JAJEPX010000008">
    <property type="protein sequence ID" value="MCC2176330.1"/>
    <property type="molecule type" value="Genomic_DNA"/>
</dbReference>
<dbReference type="GO" id="GO:0005829">
    <property type="term" value="C:cytosol"/>
    <property type="evidence" value="ECO:0007669"/>
    <property type="project" value="TreeGrafter"/>
</dbReference>
<reference evidence="12 13" key="1">
    <citation type="submission" date="2021-10" db="EMBL/GenBank/DDBJ databases">
        <title>Anaerobic single-cell dispensing facilitates the cultivation of human gut bacteria.</title>
        <authorList>
            <person name="Afrizal A."/>
        </authorList>
    </citation>
    <scope>NUCLEOTIDE SEQUENCE [LARGE SCALE GENOMIC DNA]</scope>
    <source>
        <strain evidence="12 13">CLA-AA-H270</strain>
    </source>
</reference>
<feature type="binding site" evidence="10">
    <location>
        <position position="68"/>
    </location>
    <ligand>
        <name>substrate</name>
    </ligand>
</feature>
<comment type="catalytic activity">
    <reaction evidence="8 10">
        <text>dITP + H2O = dIMP + diphosphate + H(+)</text>
        <dbReference type="Rhea" id="RHEA:28342"/>
        <dbReference type="ChEBI" id="CHEBI:15377"/>
        <dbReference type="ChEBI" id="CHEBI:15378"/>
        <dbReference type="ChEBI" id="CHEBI:33019"/>
        <dbReference type="ChEBI" id="CHEBI:61194"/>
        <dbReference type="ChEBI" id="CHEBI:61382"/>
        <dbReference type="EC" id="3.6.1.66"/>
    </reaction>
</comment>
<dbReference type="Proteomes" id="UP001298753">
    <property type="component" value="Unassembled WGS sequence"/>
</dbReference>
<feature type="binding site" evidence="10">
    <location>
        <position position="169"/>
    </location>
    <ligand>
        <name>substrate</name>
    </ligand>
</feature>
<feature type="binding site" evidence="10">
    <location>
        <begin position="146"/>
        <end position="149"/>
    </location>
    <ligand>
        <name>substrate</name>
    </ligand>
</feature>
<comment type="subunit">
    <text evidence="2 10">Homodimer.</text>
</comment>
<evidence type="ECO:0000313" key="13">
    <source>
        <dbReference type="Proteomes" id="UP001298753"/>
    </source>
</evidence>
<gene>
    <name evidence="12" type="primary">rdgB</name>
    <name evidence="12" type="ORF">LKD22_04175</name>
</gene>
<keyword evidence="3 10" id="KW-0479">Metal-binding</keyword>
<feature type="binding site" evidence="10">
    <location>
        <begin position="7"/>
        <end position="12"/>
    </location>
    <ligand>
        <name>substrate</name>
    </ligand>
</feature>
<dbReference type="InterPro" id="IPR029001">
    <property type="entry name" value="ITPase-like_fam"/>
</dbReference>
<feature type="binding site" evidence="10">
    <location>
        <position position="67"/>
    </location>
    <ligand>
        <name>Mg(2+)</name>
        <dbReference type="ChEBI" id="CHEBI:18420"/>
    </ligand>
</feature>
<dbReference type="Gene3D" id="3.90.950.10">
    <property type="match status" value="1"/>
</dbReference>
<dbReference type="HAMAP" id="MF_01405">
    <property type="entry name" value="Non_canon_purine_NTPase"/>
    <property type="match status" value="1"/>
</dbReference>
<dbReference type="InterPro" id="IPR020922">
    <property type="entry name" value="dITP/XTP_pyrophosphatase"/>
</dbReference>
<evidence type="ECO:0000256" key="9">
    <source>
        <dbReference type="ARBA" id="ARBA00052017"/>
    </source>
</evidence>
<comment type="catalytic activity">
    <reaction evidence="9 10">
        <text>XTP + H2O = XMP + diphosphate + H(+)</text>
        <dbReference type="Rhea" id="RHEA:28610"/>
        <dbReference type="ChEBI" id="CHEBI:15377"/>
        <dbReference type="ChEBI" id="CHEBI:15378"/>
        <dbReference type="ChEBI" id="CHEBI:33019"/>
        <dbReference type="ChEBI" id="CHEBI:57464"/>
        <dbReference type="ChEBI" id="CHEBI:61314"/>
        <dbReference type="EC" id="3.6.1.66"/>
    </reaction>
</comment>
<dbReference type="GO" id="GO:0009117">
    <property type="term" value="P:nucleotide metabolic process"/>
    <property type="evidence" value="ECO:0007669"/>
    <property type="project" value="UniProtKB-KW"/>
</dbReference>
<dbReference type="GeneID" id="98660403"/>
<evidence type="ECO:0000313" key="12">
    <source>
        <dbReference type="EMBL" id="MCC2176330.1"/>
    </source>
</evidence>
<dbReference type="GO" id="GO:0046872">
    <property type="term" value="F:metal ion binding"/>
    <property type="evidence" value="ECO:0007669"/>
    <property type="project" value="UniProtKB-KW"/>
</dbReference>
<dbReference type="GO" id="GO:0009146">
    <property type="term" value="P:purine nucleoside triphosphate catabolic process"/>
    <property type="evidence" value="ECO:0007669"/>
    <property type="project" value="UniProtKB-UniRule"/>
</dbReference>
<dbReference type="GO" id="GO:0035870">
    <property type="term" value="F:dITP diphosphatase activity"/>
    <property type="evidence" value="ECO:0007669"/>
    <property type="project" value="UniProtKB-UniRule"/>
</dbReference>
<evidence type="ECO:0000256" key="5">
    <source>
        <dbReference type="ARBA" id="ARBA00022801"/>
    </source>
</evidence>
<organism evidence="12 13">
    <name type="scientific">Agathobaculum butyriciproducens</name>
    <dbReference type="NCBI Taxonomy" id="1628085"/>
    <lineage>
        <taxon>Bacteria</taxon>
        <taxon>Bacillati</taxon>
        <taxon>Bacillota</taxon>
        <taxon>Clostridia</taxon>
        <taxon>Eubacteriales</taxon>
        <taxon>Butyricicoccaceae</taxon>
        <taxon>Agathobaculum</taxon>
    </lineage>
</organism>
<dbReference type="Pfam" id="PF01725">
    <property type="entry name" value="Ham1p_like"/>
    <property type="match status" value="1"/>
</dbReference>
<dbReference type="EC" id="3.6.1.66" evidence="10"/>
<evidence type="ECO:0000256" key="11">
    <source>
        <dbReference type="RuleBase" id="RU003781"/>
    </source>
</evidence>
<comment type="caution">
    <text evidence="12">The sequence shown here is derived from an EMBL/GenBank/DDBJ whole genome shotgun (WGS) entry which is preliminary data.</text>
</comment>
<comment type="function">
    <text evidence="10">Pyrophosphatase that catalyzes the hydrolysis of nucleoside triphosphates to their monophosphate derivatives, with a high preference for the non-canonical purine nucleotides XTP (xanthosine triphosphate), dITP (deoxyinosine triphosphate) and ITP. Seems to function as a house-cleaning enzyme that removes non-canonical purine nucleotides from the nucleotide pool, thus preventing their incorporation into DNA/RNA and avoiding chromosomal lesions.</text>
</comment>
<feature type="binding site" evidence="10">
    <location>
        <begin position="174"/>
        <end position="175"/>
    </location>
    <ligand>
        <name>substrate</name>
    </ligand>
</feature>
<name>A0AAW4VU43_9FIRM</name>
<keyword evidence="4 10" id="KW-0547">Nucleotide-binding</keyword>
<sequence>MQFVLASHNKKKMAELSAIVSSLGIEIIPLPEGAPEPEENGKTFEENAIIKAKSAAEFTGLPALADDSGLCVDALDGAPGIYSARYCEGTDEDRNAFLLKNMQDKENRACRFVCAIACVLADGETLTVRGECEGTLLRENHGVGGFGYDPLFYVEKYGCTFGELPAEVKNTISHRANALNKLKAILKDKVN</sequence>
<comment type="similarity">
    <text evidence="1 10 11">Belongs to the HAM1 NTPase family.</text>
</comment>
<evidence type="ECO:0000256" key="4">
    <source>
        <dbReference type="ARBA" id="ARBA00022741"/>
    </source>
</evidence>
<keyword evidence="7 10" id="KW-0546">Nucleotide metabolism</keyword>
<evidence type="ECO:0000256" key="7">
    <source>
        <dbReference type="ARBA" id="ARBA00023080"/>
    </source>
</evidence>
<protein>
    <recommendedName>
        <fullName evidence="10">dITP/XTP pyrophosphatase</fullName>
        <ecNumber evidence="10">3.6.1.66</ecNumber>
    </recommendedName>
    <alternativeName>
        <fullName evidence="10">Non-canonical purine NTP pyrophosphatase</fullName>
    </alternativeName>
    <alternativeName>
        <fullName evidence="10">Non-standard purine NTP pyrophosphatase</fullName>
    </alternativeName>
    <alternativeName>
        <fullName evidence="10">Nucleoside-triphosphate diphosphatase</fullName>
    </alternativeName>
    <alternativeName>
        <fullName evidence="10">Nucleoside-triphosphate pyrophosphatase</fullName>
        <shortName evidence="10">NTPase</shortName>
    </alternativeName>
</protein>
<dbReference type="SUPFAM" id="SSF52972">
    <property type="entry name" value="ITPase-like"/>
    <property type="match status" value="1"/>
</dbReference>
<proteinExistence type="inferred from homology"/>
<accession>A0AAW4VU43</accession>
<feature type="binding site" evidence="10">
    <location>
        <position position="38"/>
    </location>
    <ligand>
        <name>Mg(2+)</name>
        <dbReference type="ChEBI" id="CHEBI:18420"/>
    </ligand>
</feature>
<dbReference type="InterPro" id="IPR002637">
    <property type="entry name" value="RdgB/HAM1"/>
</dbReference>
<evidence type="ECO:0000256" key="10">
    <source>
        <dbReference type="HAMAP-Rule" id="MF_01405"/>
    </source>
</evidence>
<evidence type="ECO:0000256" key="3">
    <source>
        <dbReference type="ARBA" id="ARBA00022723"/>
    </source>
</evidence>
<keyword evidence="13" id="KW-1185">Reference proteome</keyword>
<dbReference type="RefSeq" id="WP_227600316.1">
    <property type="nucleotide sequence ID" value="NZ_JAJEPX010000008.1"/>
</dbReference>
<keyword evidence="5 10" id="KW-0378">Hydrolase</keyword>
<evidence type="ECO:0000256" key="8">
    <source>
        <dbReference type="ARBA" id="ARBA00051875"/>
    </source>
</evidence>
<evidence type="ECO:0000256" key="6">
    <source>
        <dbReference type="ARBA" id="ARBA00022842"/>
    </source>
</evidence>
<dbReference type="AlphaFoldDB" id="A0AAW4VU43"/>
<dbReference type="CDD" id="cd00515">
    <property type="entry name" value="HAM1"/>
    <property type="match status" value="1"/>
</dbReference>
<dbReference type="GO" id="GO:0017111">
    <property type="term" value="F:ribonucleoside triphosphate phosphatase activity"/>
    <property type="evidence" value="ECO:0007669"/>
    <property type="project" value="InterPro"/>
</dbReference>
<dbReference type="FunFam" id="3.90.950.10:FF:000001">
    <property type="entry name" value="dITP/XTP pyrophosphatase"/>
    <property type="match status" value="1"/>
</dbReference>
<dbReference type="GO" id="GO:0036222">
    <property type="term" value="F:XTP diphosphatase activity"/>
    <property type="evidence" value="ECO:0007669"/>
    <property type="project" value="UniProtKB-UniRule"/>
</dbReference>
<dbReference type="GO" id="GO:0036220">
    <property type="term" value="F:ITP diphosphatase activity"/>
    <property type="evidence" value="ECO:0007669"/>
    <property type="project" value="UniProtKB-UniRule"/>
</dbReference>
<dbReference type="PANTHER" id="PTHR11067:SF9">
    <property type="entry name" value="INOSINE TRIPHOSPHATE PYROPHOSPHATASE"/>
    <property type="match status" value="1"/>
</dbReference>
<dbReference type="NCBIfam" id="TIGR00042">
    <property type="entry name" value="RdgB/HAM1 family non-canonical purine NTP pyrophosphatase"/>
    <property type="match status" value="1"/>
</dbReference>
<evidence type="ECO:0000256" key="1">
    <source>
        <dbReference type="ARBA" id="ARBA00008023"/>
    </source>
</evidence>
<keyword evidence="6 10" id="KW-0460">Magnesium</keyword>
<dbReference type="PANTHER" id="PTHR11067">
    <property type="entry name" value="INOSINE TRIPHOSPHATE PYROPHOSPHATASE/HAM1 PROTEIN"/>
    <property type="match status" value="1"/>
</dbReference>